<dbReference type="GO" id="GO:0046872">
    <property type="term" value="F:metal ion binding"/>
    <property type="evidence" value="ECO:0007669"/>
    <property type="project" value="UniProtKB-KW"/>
</dbReference>
<dbReference type="InterPro" id="IPR011051">
    <property type="entry name" value="RmlC_Cupin_sf"/>
</dbReference>
<name>A0A368SGW0_SETIT</name>
<reference evidence="9" key="2">
    <citation type="submission" date="2015-07" db="EMBL/GenBank/DDBJ databases">
        <authorList>
            <person name="Noorani M."/>
        </authorList>
    </citation>
    <scope>NUCLEOTIDE SEQUENCE</scope>
    <source>
        <strain evidence="9">Yugu1</strain>
    </source>
</reference>
<evidence type="ECO:0000256" key="1">
    <source>
        <dbReference type="ARBA" id="ARBA00001954"/>
    </source>
</evidence>
<dbReference type="InterPro" id="IPR012864">
    <property type="entry name" value="PCO/ADO"/>
</dbReference>
<accession>A0A368SGW0</accession>
<proteinExistence type="inferred from homology"/>
<dbReference type="Pfam" id="PF07847">
    <property type="entry name" value="PCO_ADO"/>
    <property type="match status" value="1"/>
</dbReference>
<dbReference type="OrthoDB" id="271433at2759"/>
<evidence type="ECO:0000256" key="7">
    <source>
        <dbReference type="ARBA" id="ARBA00024284"/>
    </source>
</evidence>
<evidence type="ECO:0000256" key="4">
    <source>
        <dbReference type="ARBA" id="ARBA00022723"/>
    </source>
</evidence>
<evidence type="ECO:0000256" key="3">
    <source>
        <dbReference type="ARBA" id="ARBA00013133"/>
    </source>
</evidence>
<keyword evidence="5" id="KW-0560">Oxidoreductase</keyword>
<dbReference type="PANTHER" id="PTHR22966:SF70">
    <property type="entry name" value="CYSTEINE DIOXYGENASE"/>
    <property type="match status" value="1"/>
</dbReference>
<evidence type="ECO:0000256" key="5">
    <source>
        <dbReference type="ARBA" id="ARBA00023002"/>
    </source>
</evidence>
<dbReference type="EMBL" id="CM003536">
    <property type="protein sequence ID" value="RCV41628.1"/>
    <property type="molecule type" value="Genomic_DNA"/>
</dbReference>
<dbReference type="InterPro" id="IPR014710">
    <property type="entry name" value="RmlC-like_jellyroll"/>
</dbReference>
<dbReference type="PANTHER" id="PTHR22966">
    <property type="entry name" value="2-AMINOETHANETHIOL DIOXYGENASE"/>
    <property type="match status" value="1"/>
</dbReference>
<dbReference type="Gene3D" id="2.60.120.10">
    <property type="entry name" value="Jelly Rolls"/>
    <property type="match status" value="1"/>
</dbReference>
<reference evidence="9" key="1">
    <citation type="journal article" date="2012" name="Nat. Biotechnol.">
        <title>Reference genome sequence of the model plant Setaria.</title>
        <authorList>
            <person name="Bennetzen J.L."/>
            <person name="Schmutz J."/>
            <person name="Wang H."/>
            <person name="Percifield R."/>
            <person name="Hawkins J."/>
            <person name="Pontaroli A.C."/>
            <person name="Estep M."/>
            <person name="Feng L."/>
            <person name="Vaughn J.N."/>
            <person name="Grimwood J."/>
            <person name="Jenkins J."/>
            <person name="Barry K."/>
            <person name="Lindquist E."/>
            <person name="Hellsten U."/>
            <person name="Deshpande S."/>
            <person name="Wang X."/>
            <person name="Wu X."/>
            <person name="Mitros T."/>
            <person name="Triplett J."/>
            <person name="Yang X."/>
            <person name="Ye C.Y."/>
            <person name="Mauro-Herrera M."/>
            <person name="Wang L."/>
            <person name="Li P."/>
            <person name="Sharma M."/>
            <person name="Sharma R."/>
            <person name="Ronald P.C."/>
            <person name="Panaud O."/>
            <person name="Kellogg E.A."/>
            <person name="Brutnell T.P."/>
            <person name="Doust A.N."/>
            <person name="Tuskan G.A."/>
            <person name="Rokhsar D."/>
            <person name="Devos K.M."/>
        </authorList>
    </citation>
    <scope>NUCLEOTIDE SEQUENCE [LARGE SCALE GENOMIC DNA]</scope>
    <source>
        <strain evidence="9">Yugu1</strain>
    </source>
</reference>
<keyword evidence="6" id="KW-0408">Iron</keyword>
<dbReference type="SUPFAM" id="SSF51182">
    <property type="entry name" value="RmlC-like cupins"/>
    <property type="match status" value="1"/>
</dbReference>
<protein>
    <recommendedName>
        <fullName evidence="3">cysteine dioxygenase</fullName>
        <ecNumber evidence="3">1.13.11.20</ecNumber>
    </recommendedName>
</protein>
<gene>
    <name evidence="9" type="ORF">SETIT_9G152200v2</name>
</gene>
<dbReference type="EC" id="1.13.11.20" evidence="3"/>
<evidence type="ECO:0000313" key="9">
    <source>
        <dbReference type="EMBL" id="RCV41628.1"/>
    </source>
</evidence>
<comment type="similarity">
    <text evidence="2">Belongs to the cysteine dioxygenase family.</text>
</comment>
<dbReference type="AlphaFoldDB" id="A0A368SGW0"/>
<keyword evidence="4" id="KW-0479">Metal-binding</keyword>
<dbReference type="GO" id="GO:0017172">
    <property type="term" value="F:cysteine dioxygenase activity"/>
    <property type="evidence" value="ECO:0007669"/>
    <property type="project" value="UniProtKB-EC"/>
</dbReference>
<evidence type="ECO:0000256" key="2">
    <source>
        <dbReference type="ARBA" id="ARBA00006622"/>
    </source>
</evidence>
<feature type="compositionally biased region" description="Basic and acidic residues" evidence="8">
    <location>
        <begin position="103"/>
        <end position="124"/>
    </location>
</feature>
<dbReference type="GO" id="GO:0070483">
    <property type="term" value="P:detection of hypoxia"/>
    <property type="evidence" value="ECO:0007669"/>
    <property type="project" value="UniProtKB-ARBA"/>
</dbReference>
<feature type="region of interest" description="Disordered" evidence="8">
    <location>
        <begin position="103"/>
        <end position="179"/>
    </location>
</feature>
<sequence length="433" mass="47632">MACTEFRLRGTQEMPRFACINGRRLPSLLLTHHRVLSFFSLLAVCSLVEVRRSSSSVVLCCCCWLCTARSLAMEGSNVAGGVKKEAVDAAAQGTPLLRAGGVVKKEPVDEPTDAGKDELRHEEAEASAAKRRREEESGDEAVGVGRKKRQRVVAEGLSLGRERKRDADPATRRTTTGADATAAAIVPQCRCSMLLSMPPLQRLLDACRDVFKGTPTPPSSIIVPFICRLMGRIGPHDVGLMDDLDYFHRMNAAARQTPPIITCKTIYSCSNFTIAVFFLPQRAVMPLHDHPGMTVFSKVLIGSTHVEAYDWLRPRVSGQGSPAAMLAEKVLDHNVTAASDAWVLFPDTGGNMHRFVVDGHCAFLDVLTPPYAPAEQRSCTYYEDLPYDELDPCAVSSGLTEAQRRRQLAWLREVPQPKDLRIANLPYQGPKIF</sequence>
<comment type="cofactor">
    <cofactor evidence="1">
        <name>Fe(2+)</name>
        <dbReference type="ChEBI" id="CHEBI:29033"/>
    </cofactor>
</comment>
<feature type="compositionally biased region" description="Basic and acidic residues" evidence="8">
    <location>
        <begin position="160"/>
        <end position="171"/>
    </location>
</feature>
<comment type="catalytic activity">
    <reaction evidence="7">
        <text>L-cysteine + O2 = 3-sulfino-L-alanine + H(+)</text>
        <dbReference type="Rhea" id="RHEA:20441"/>
        <dbReference type="ChEBI" id="CHEBI:15378"/>
        <dbReference type="ChEBI" id="CHEBI:15379"/>
        <dbReference type="ChEBI" id="CHEBI:35235"/>
        <dbReference type="ChEBI" id="CHEBI:61085"/>
        <dbReference type="EC" id="1.13.11.20"/>
    </reaction>
    <physiologicalReaction direction="left-to-right" evidence="7">
        <dbReference type="Rhea" id="RHEA:20442"/>
    </physiologicalReaction>
</comment>
<dbReference type="CDD" id="cd20289">
    <property type="entry name" value="cupin_ADO"/>
    <property type="match status" value="1"/>
</dbReference>
<organism evidence="9">
    <name type="scientific">Setaria italica</name>
    <name type="common">Foxtail millet</name>
    <name type="synonym">Panicum italicum</name>
    <dbReference type="NCBI Taxonomy" id="4555"/>
    <lineage>
        <taxon>Eukaryota</taxon>
        <taxon>Viridiplantae</taxon>
        <taxon>Streptophyta</taxon>
        <taxon>Embryophyta</taxon>
        <taxon>Tracheophyta</taxon>
        <taxon>Spermatophyta</taxon>
        <taxon>Magnoliopsida</taxon>
        <taxon>Liliopsida</taxon>
        <taxon>Poales</taxon>
        <taxon>Poaceae</taxon>
        <taxon>PACMAD clade</taxon>
        <taxon>Panicoideae</taxon>
        <taxon>Panicodae</taxon>
        <taxon>Paniceae</taxon>
        <taxon>Cenchrinae</taxon>
        <taxon>Setaria</taxon>
    </lineage>
</organism>
<evidence type="ECO:0000256" key="6">
    <source>
        <dbReference type="ARBA" id="ARBA00023004"/>
    </source>
</evidence>
<evidence type="ECO:0000256" key="8">
    <source>
        <dbReference type="SAM" id="MobiDB-lite"/>
    </source>
</evidence>